<sequence length="177" mass="20034">MAAQRTLRELATPNVNQQPLCITYLDTEEAFELKSGLIHLLPTFRGVAGEDPHKHLKEFHVVCSTMGPQGVTEEQIKLRAFPFSLADKAKDGLFYLPSRSITTWEALKRQFLEKFFPASRAANIRKEICRVSCPHHQIRDQLLIQYFYEGLLPMERSMVDTASGGALVNKTPDEANC</sequence>
<keyword evidence="2" id="KW-1185">Reference proteome</keyword>
<dbReference type="Proteomes" id="UP001652660">
    <property type="component" value="Chromosome 4c"/>
</dbReference>
<evidence type="ECO:0000313" key="3">
    <source>
        <dbReference type="RefSeq" id="XP_071900965.1"/>
    </source>
</evidence>
<feature type="domain" description="Retrotransposon gag" evidence="1">
    <location>
        <begin position="80"/>
        <end position="128"/>
    </location>
</feature>
<evidence type="ECO:0000259" key="1">
    <source>
        <dbReference type="Pfam" id="PF03732"/>
    </source>
</evidence>
<dbReference type="Pfam" id="PF03732">
    <property type="entry name" value="Retrotrans_gag"/>
    <property type="match status" value="1"/>
</dbReference>
<dbReference type="PANTHER" id="PTHR33223:SF3">
    <property type="match status" value="1"/>
</dbReference>
<organism evidence="2 3">
    <name type="scientific">Coffea arabica</name>
    <name type="common">Arabian coffee</name>
    <dbReference type="NCBI Taxonomy" id="13443"/>
    <lineage>
        <taxon>Eukaryota</taxon>
        <taxon>Viridiplantae</taxon>
        <taxon>Streptophyta</taxon>
        <taxon>Embryophyta</taxon>
        <taxon>Tracheophyta</taxon>
        <taxon>Spermatophyta</taxon>
        <taxon>Magnoliopsida</taxon>
        <taxon>eudicotyledons</taxon>
        <taxon>Gunneridae</taxon>
        <taxon>Pentapetalae</taxon>
        <taxon>asterids</taxon>
        <taxon>lamiids</taxon>
        <taxon>Gentianales</taxon>
        <taxon>Rubiaceae</taxon>
        <taxon>Ixoroideae</taxon>
        <taxon>Gardenieae complex</taxon>
        <taxon>Bertiereae - Coffeeae clade</taxon>
        <taxon>Coffeeae</taxon>
        <taxon>Coffea</taxon>
    </lineage>
</organism>
<proteinExistence type="predicted"/>
<dbReference type="RefSeq" id="XP_071900965.1">
    <property type="nucleotide sequence ID" value="XM_072044864.1"/>
</dbReference>
<reference evidence="3" key="1">
    <citation type="submission" date="2025-08" db="UniProtKB">
        <authorList>
            <consortium name="RefSeq"/>
        </authorList>
    </citation>
    <scope>IDENTIFICATION</scope>
    <source>
        <tissue evidence="3">Leaves</tissue>
    </source>
</reference>
<accession>A0ABM4U107</accession>
<gene>
    <name evidence="3" type="primary">LOC140004722</name>
</gene>
<protein>
    <recommendedName>
        <fullName evidence="1">Retrotransposon gag domain-containing protein</fullName>
    </recommendedName>
</protein>
<dbReference type="InterPro" id="IPR005162">
    <property type="entry name" value="Retrotrans_gag_dom"/>
</dbReference>
<dbReference type="PANTHER" id="PTHR33223">
    <property type="entry name" value="CCHC-TYPE DOMAIN-CONTAINING PROTEIN"/>
    <property type="match status" value="1"/>
</dbReference>
<dbReference type="GeneID" id="140004722"/>
<name>A0ABM4U107_COFAR</name>
<evidence type="ECO:0000313" key="2">
    <source>
        <dbReference type="Proteomes" id="UP001652660"/>
    </source>
</evidence>